<dbReference type="Gene3D" id="3.30.559.10">
    <property type="entry name" value="Chloramphenicol acetyltransferase-like domain"/>
    <property type="match status" value="1"/>
</dbReference>
<gene>
    <name evidence="3" type="ORF">BAE44_0023504</name>
</gene>
<sequence length="174" mass="18139">MSKAVSAAARVLAVSRVAPVPAPVGYAGHEKLSFLDAPWVVTPPVQQVYLYELAGCHEFPTLLRRLKESLAATLALYLPLAGKLAYAPETGDVVVDCSDAGVEFFEAEAEGNVRRLAGDDEAQNAPAFLSLVPKHDARELPAAVLCVQVTRLGEGAGASAGLALGVSLHHAVAD</sequence>
<proteinExistence type="predicted"/>
<keyword evidence="2" id="KW-0012">Acyltransferase</keyword>
<evidence type="ECO:0000256" key="1">
    <source>
        <dbReference type="ARBA" id="ARBA00022679"/>
    </source>
</evidence>
<dbReference type="InterPro" id="IPR051504">
    <property type="entry name" value="Plant_metabolite_acyltrans"/>
</dbReference>
<comment type="caution">
    <text evidence="3">The sequence shown here is derived from an EMBL/GenBank/DDBJ whole genome shotgun (WGS) entry which is preliminary data.</text>
</comment>
<dbReference type="Pfam" id="PF02458">
    <property type="entry name" value="Transferase"/>
    <property type="match status" value="1"/>
</dbReference>
<dbReference type="Proteomes" id="UP000095767">
    <property type="component" value="Unassembled WGS sequence"/>
</dbReference>
<evidence type="ECO:0000256" key="2">
    <source>
        <dbReference type="ARBA" id="ARBA00023315"/>
    </source>
</evidence>
<dbReference type="AlphaFoldDB" id="A0A1E5URG9"/>
<protein>
    <submittedName>
        <fullName evidence="3">Uncharacterized protein</fullName>
    </submittedName>
</protein>
<reference evidence="3 4" key="1">
    <citation type="submission" date="2016-09" db="EMBL/GenBank/DDBJ databases">
        <title>The draft genome of Dichanthelium oligosanthes: A C3 panicoid grass species.</title>
        <authorList>
            <person name="Studer A.J."/>
            <person name="Schnable J.C."/>
            <person name="Brutnell T.P."/>
        </authorList>
    </citation>
    <scope>NUCLEOTIDE SEQUENCE [LARGE SCALE GENOMIC DNA]</scope>
    <source>
        <strain evidence="4">cv. Kellogg 1175</strain>
        <tissue evidence="3">Leaf</tissue>
    </source>
</reference>
<keyword evidence="4" id="KW-1185">Reference proteome</keyword>
<dbReference type="GO" id="GO:0016747">
    <property type="term" value="F:acyltransferase activity, transferring groups other than amino-acyl groups"/>
    <property type="evidence" value="ECO:0007669"/>
    <property type="project" value="UniProtKB-ARBA"/>
</dbReference>
<dbReference type="PANTHER" id="PTHR31625">
    <property type="match status" value="1"/>
</dbReference>
<evidence type="ECO:0000313" key="4">
    <source>
        <dbReference type="Proteomes" id="UP000095767"/>
    </source>
</evidence>
<accession>A0A1E5URG9</accession>
<name>A0A1E5URG9_9POAL</name>
<dbReference type="EMBL" id="LWDX02066719">
    <property type="protein sequence ID" value="OEL15476.1"/>
    <property type="molecule type" value="Genomic_DNA"/>
</dbReference>
<dbReference type="STRING" id="888268.A0A1E5URG9"/>
<keyword evidence="1" id="KW-0808">Transferase</keyword>
<dbReference type="InterPro" id="IPR023213">
    <property type="entry name" value="CAT-like_dom_sf"/>
</dbReference>
<evidence type="ECO:0000313" key="3">
    <source>
        <dbReference type="EMBL" id="OEL15476.1"/>
    </source>
</evidence>
<feature type="non-terminal residue" evidence="3">
    <location>
        <position position="174"/>
    </location>
</feature>
<organism evidence="3 4">
    <name type="scientific">Dichanthelium oligosanthes</name>
    <dbReference type="NCBI Taxonomy" id="888268"/>
    <lineage>
        <taxon>Eukaryota</taxon>
        <taxon>Viridiplantae</taxon>
        <taxon>Streptophyta</taxon>
        <taxon>Embryophyta</taxon>
        <taxon>Tracheophyta</taxon>
        <taxon>Spermatophyta</taxon>
        <taxon>Magnoliopsida</taxon>
        <taxon>Liliopsida</taxon>
        <taxon>Poales</taxon>
        <taxon>Poaceae</taxon>
        <taxon>PACMAD clade</taxon>
        <taxon>Panicoideae</taxon>
        <taxon>Panicodae</taxon>
        <taxon>Paniceae</taxon>
        <taxon>Dichantheliinae</taxon>
        <taxon>Dichanthelium</taxon>
    </lineage>
</organism>